<dbReference type="Proteomes" id="UP001496627">
    <property type="component" value="Unassembled WGS sequence"/>
</dbReference>
<proteinExistence type="predicted"/>
<dbReference type="EMBL" id="JBEAAL010000049">
    <property type="protein sequence ID" value="MEQ1409611.1"/>
    <property type="molecule type" value="Genomic_DNA"/>
</dbReference>
<dbReference type="CDD" id="cd00093">
    <property type="entry name" value="HTH_XRE"/>
    <property type="match status" value="1"/>
</dbReference>
<comment type="caution">
    <text evidence="2">The sequence shown here is derived from an EMBL/GenBank/DDBJ whole genome shotgun (WGS) entry which is preliminary data.</text>
</comment>
<organism evidence="2 3">
    <name type="scientific">Neorhizobium phenanthreniclasticum</name>
    <dbReference type="NCBI Taxonomy" id="3157917"/>
    <lineage>
        <taxon>Bacteria</taxon>
        <taxon>Pseudomonadati</taxon>
        <taxon>Pseudomonadota</taxon>
        <taxon>Alphaproteobacteria</taxon>
        <taxon>Hyphomicrobiales</taxon>
        <taxon>Rhizobiaceae</taxon>
        <taxon>Rhizobium/Agrobacterium group</taxon>
        <taxon>Neorhizobium</taxon>
    </lineage>
</organism>
<dbReference type="Pfam" id="PF13560">
    <property type="entry name" value="HTH_31"/>
    <property type="match status" value="1"/>
</dbReference>
<protein>
    <submittedName>
        <fullName evidence="2">Helix-turn-helix transcriptional regulator</fullName>
    </submittedName>
</protein>
<feature type="domain" description="HTH cro/C1-type" evidence="1">
    <location>
        <begin position="50"/>
        <end position="105"/>
    </location>
</feature>
<sequence>MTKDLTSYKISRGLVETTDPELENKPICRRPGFDGITSLGEMEERISAFLKRAREREGLTRGELAPMLGLSESVYGRYERAFSKMTVTRMIHLCELLGFTPMDMIFDAAPHLWGRTEEEARDRLTIAHLLRNIPTDTLRDLIRILTKLAPEDVEKSASKSDHGSDRG</sequence>
<dbReference type="PROSITE" id="PS50943">
    <property type="entry name" value="HTH_CROC1"/>
    <property type="match status" value="1"/>
</dbReference>
<name>A0ABV0MDS7_9HYPH</name>
<dbReference type="SMART" id="SM00530">
    <property type="entry name" value="HTH_XRE"/>
    <property type="match status" value="1"/>
</dbReference>
<dbReference type="InterPro" id="IPR001387">
    <property type="entry name" value="Cro/C1-type_HTH"/>
</dbReference>
<reference evidence="2 3" key="1">
    <citation type="submission" date="2024-05" db="EMBL/GenBank/DDBJ databases">
        <title>Neorhizobium sp. Rsf11, a plant growth promoting and heavy metal resistant PAH-degrader.</title>
        <authorList>
            <person name="Golubev S.N."/>
            <person name="Muratova A.Y."/>
            <person name="Markelova M.I."/>
        </authorList>
    </citation>
    <scope>NUCLEOTIDE SEQUENCE [LARGE SCALE GENOMIC DNA]</scope>
    <source>
        <strain evidence="2 3">Rsf11</strain>
    </source>
</reference>
<dbReference type="Gene3D" id="1.10.260.40">
    <property type="entry name" value="lambda repressor-like DNA-binding domains"/>
    <property type="match status" value="1"/>
</dbReference>
<dbReference type="InterPro" id="IPR010982">
    <property type="entry name" value="Lambda_DNA-bd_dom_sf"/>
</dbReference>
<evidence type="ECO:0000259" key="1">
    <source>
        <dbReference type="PROSITE" id="PS50943"/>
    </source>
</evidence>
<accession>A0ABV0MDS7</accession>
<gene>
    <name evidence="2" type="ORF">ABK249_32420</name>
</gene>
<keyword evidence="3" id="KW-1185">Reference proteome</keyword>
<dbReference type="SUPFAM" id="SSF47413">
    <property type="entry name" value="lambda repressor-like DNA-binding domains"/>
    <property type="match status" value="1"/>
</dbReference>
<evidence type="ECO:0000313" key="2">
    <source>
        <dbReference type="EMBL" id="MEQ1409611.1"/>
    </source>
</evidence>
<evidence type="ECO:0000313" key="3">
    <source>
        <dbReference type="Proteomes" id="UP001496627"/>
    </source>
</evidence>
<dbReference type="RefSeq" id="WP_210058841.1">
    <property type="nucleotide sequence ID" value="NZ_JBEAAL010000049.1"/>
</dbReference>